<gene>
    <name evidence="1" type="ORF">VFPFJ_01439</name>
</gene>
<evidence type="ECO:0000313" key="1">
    <source>
        <dbReference type="EMBL" id="OAQ95329.1"/>
    </source>
</evidence>
<name>A0A179I0U9_PURLI</name>
<sequence length="56" mass="6218">MASECSSSVTARFKCLLCMASFVPVPPLAFRQADRRCAWRRMLGANKPGSHVYSIL</sequence>
<organism evidence="1 2">
    <name type="scientific">Purpureocillium lilacinum</name>
    <name type="common">Paecilomyces lilacinus</name>
    <dbReference type="NCBI Taxonomy" id="33203"/>
    <lineage>
        <taxon>Eukaryota</taxon>
        <taxon>Fungi</taxon>
        <taxon>Dikarya</taxon>
        <taxon>Ascomycota</taxon>
        <taxon>Pezizomycotina</taxon>
        <taxon>Sordariomycetes</taxon>
        <taxon>Hypocreomycetidae</taxon>
        <taxon>Hypocreales</taxon>
        <taxon>Ophiocordycipitaceae</taxon>
        <taxon>Purpureocillium</taxon>
    </lineage>
</organism>
<reference evidence="1 2" key="1">
    <citation type="submission" date="2016-02" db="EMBL/GenBank/DDBJ databases">
        <title>Biosynthesis of antibiotic leucinostatins and their inhibition on Phytophthora in bio-control Purpureocillium lilacinum.</title>
        <authorList>
            <person name="Wang G."/>
            <person name="Liu Z."/>
            <person name="Lin R."/>
            <person name="Li E."/>
            <person name="Mao Z."/>
            <person name="Ling J."/>
            <person name="Yin W."/>
            <person name="Xie B."/>
        </authorList>
    </citation>
    <scope>NUCLEOTIDE SEQUENCE [LARGE SCALE GENOMIC DNA]</scope>
    <source>
        <strain evidence="1">PLFJ-1</strain>
    </source>
</reference>
<protein>
    <submittedName>
        <fullName evidence="1">Uncharacterized protein</fullName>
    </submittedName>
</protein>
<accession>A0A179I0U9</accession>
<dbReference type="AlphaFoldDB" id="A0A179I0U9"/>
<dbReference type="Proteomes" id="UP000078340">
    <property type="component" value="Unassembled WGS sequence"/>
</dbReference>
<comment type="caution">
    <text evidence="1">The sequence shown here is derived from an EMBL/GenBank/DDBJ whole genome shotgun (WGS) entry which is preliminary data.</text>
</comment>
<proteinExistence type="predicted"/>
<evidence type="ECO:0000313" key="2">
    <source>
        <dbReference type="Proteomes" id="UP000078340"/>
    </source>
</evidence>
<dbReference type="EMBL" id="LSBI01000001">
    <property type="protein sequence ID" value="OAQ95329.1"/>
    <property type="molecule type" value="Genomic_DNA"/>
</dbReference>